<feature type="transmembrane region" description="Helical" evidence="6">
    <location>
        <begin position="176"/>
        <end position="196"/>
    </location>
</feature>
<feature type="region of interest" description="Disordered" evidence="5">
    <location>
        <begin position="438"/>
        <end position="458"/>
    </location>
</feature>
<feature type="transmembrane region" description="Helical" evidence="6">
    <location>
        <begin position="274"/>
        <end position="295"/>
    </location>
</feature>
<evidence type="ECO:0000256" key="6">
    <source>
        <dbReference type="SAM" id="Phobius"/>
    </source>
</evidence>
<feature type="transmembrane region" description="Helical" evidence="6">
    <location>
        <begin position="216"/>
        <end position="235"/>
    </location>
</feature>
<feature type="transmembrane region" description="Helical" evidence="6">
    <location>
        <begin position="65"/>
        <end position="85"/>
    </location>
</feature>
<dbReference type="PANTHER" id="PTHR12570">
    <property type="match status" value="1"/>
</dbReference>
<sequence>MSSVNGTSNPFITDPTDAQAGLYKGIGVSLAVASGIFIGSSFVFKKKGLLESGGVAGEGYTYLRSAMWWTGMILMIVGELCNFIAYAFTQAILVTPLGALSVVISAVLSSLFLKEKLSFQGKVGCLQCILGAIIIVLHAPEQSQADTTIETFKKAALSVGKLLVFYCGPRWGKKNMLVYIIVCSLIGSISVVFTQGLGSAIVHSITYKNENQFTNWFIYIVLGIVVVTLLVEIVYLNKALNLFNTALVTPTYYVIFTTLTIVSSILLYQGFDTSSVNIATCFLGFLCICSGIALLHNSKSDPTASTINTDEEKAMSARSLSMFQMFENNEDTAPHPGHQPGAADLFPAPFSGFSRYTSTPRRSQTMVVNKGLNSSLMEEVTKRKAHSDNVSAGHATVKREDSVEEEQTSIVFSPVDIPESIHSKHSVETKSLYIKRDHSTSFSSHGTRRAQDELDPISSFKLKINRGTSEDRETLVNSEDV</sequence>
<feature type="transmembrane region" description="Helical" evidence="6">
    <location>
        <begin position="91"/>
        <end position="113"/>
    </location>
</feature>
<feature type="transmembrane region" description="Helical" evidence="6">
    <location>
        <begin position="20"/>
        <end position="44"/>
    </location>
</feature>
<evidence type="ECO:0000256" key="3">
    <source>
        <dbReference type="ARBA" id="ARBA00022989"/>
    </source>
</evidence>
<dbReference type="GO" id="GO:0016020">
    <property type="term" value="C:membrane"/>
    <property type="evidence" value="ECO:0007669"/>
    <property type="project" value="UniProtKB-SubCell"/>
</dbReference>
<dbReference type="InterPro" id="IPR008521">
    <property type="entry name" value="Mg_trans_NIPA"/>
</dbReference>
<evidence type="ECO:0000313" key="8">
    <source>
        <dbReference type="Proteomes" id="UP000253551"/>
    </source>
</evidence>
<dbReference type="EMBL" id="PJQM01000140">
    <property type="protein sequence ID" value="RCI06510.1"/>
    <property type="molecule type" value="Genomic_DNA"/>
</dbReference>
<evidence type="ECO:0000256" key="5">
    <source>
        <dbReference type="SAM" id="MobiDB-lite"/>
    </source>
</evidence>
<dbReference type="Pfam" id="PF05653">
    <property type="entry name" value="Mg_trans_NIPA"/>
    <property type="match status" value="1"/>
</dbReference>
<accession>A0A367KWL9</accession>
<evidence type="ECO:0000256" key="1">
    <source>
        <dbReference type="ARBA" id="ARBA00004141"/>
    </source>
</evidence>
<dbReference type="OrthoDB" id="6428174at2759"/>
<keyword evidence="4 6" id="KW-0472">Membrane</keyword>
<dbReference type="STRING" id="4846.A0A367KWL9"/>
<reference evidence="7 8" key="1">
    <citation type="journal article" date="2018" name="G3 (Bethesda)">
        <title>Phylogenetic and Phylogenomic Definition of Rhizopus Species.</title>
        <authorList>
            <person name="Gryganskyi A.P."/>
            <person name="Golan J."/>
            <person name="Dolatabadi S."/>
            <person name="Mondo S."/>
            <person name="Robb S."/>
            <person name="Idnurm A."/>
            <person name="Muszewska A."/>
            <person name="Steczkiewicz K."/>
            <person name="Masonjones S."/>
            <person name="Liao H.L."/>
            <person name="Gajdeczka M.T."/>
            <person name="Anike F."/>
            <person name="Vuek A."/>
            <person name="Anishchenko I.M."/>
            <person name="Voigt K."/>
            <person name="de Hoog G.S."/>
            <person name="Smith M.E."/>
            <person name="Heitman J."/>
            <person name="Vilgalys R."/>
            <person name="Stajich J.E."/>
        </authorList>
    </citation>
    <scope>NUCLEOTIDE SEQUENCE [LARGE SCALE GENOMIC DNA]</scope>
    <source>
        <strain evidence="7 8">LSU 92-RS-03</strain>
    </source>
</reference>
<dbReference type="InterPro" id="IPR037185">
    <property type="entry name" value="EmrE-like"/>
</dbReference>
<gene>
    <name evidence="7" type="ORF">CU098_013742</name>
</gene>
<evidence type="ECO:0000256" key="2">
    <source>
        <dbReference type="ARBA" id="ARBA00022692"/>
    </source>
</evidence>
<keyword evidence="8" id="KW-1185">Reference proteome</keyword>
<feature type="transmembrane region" description="Helical" evidence="6">
    <location>
        <begin position="247"/>
        <end position="268"/>
    </location>
</feature>
<keyword evidence="2 6" id="KW-0812">Transmembrane</keyword>
<dbReference type="PANTHER" id="PTHR12570:SF92">
    <property type="entry name" value="SPICHTHYIN, ISOFORM B"/>
    <property type="match status" value="1"/>
</dbReference>
<comment type="caution">
    <text evidence="7">The sequence shown here is derived from an EMBL/GenBank/DDBJ whole genome shotgun (WGS) entry which is preliminary data.</text>
</comment>
<comment type="subcellular location">
    <subcellularLocation>
        <location evidence="1">Membrane</location>
        <topology evidence="1">Multi-pass membrane protein</topology>
    </subcellularLocation>
</comment>
<keyword evidence="3 6" id="KW-1133">Transmembrane helix</keyword>
<feature type="region of interest" description="Disordered" evidence="5">
    <location>
        <begin position="383"/>
        <end position="406"/>
    </location>
</feature>
<dbReference type="SUPFAM" id="SSF103481">
    <property type="entry name" value="Multidrug resistance efflux transporter EmrE"/>
    <property type="match status" value="1"/>
</dbReference>
<dbReference type="Proteomes" id="UP000253551">
    <property type="component" value="Unassembled WGS sequence"/>
</dbReference>
<evidence type="ECO:0008006" key="9">
    <source>
        <dbReference type="Google" id="ProtNLM"/>
    </source>
</evidence>
<evidence type="ECO:0000313" key="7">
    <source>
        <dbReference type="EMBL" id="RCI06510.1"/>
    </source>
</evidence>
<protein>
    <recommendedName>
        <fullName evidence="9">NIPA-like protein 2</fullName>
    </recommendedName>
</protein>
<proteinExistence type="predicted"/>
<dbReference type="GO" id="GO:0015095">
    <property type="term" value="F:magnesium ion transmembrane transporter activity"/>
    <property type="evidence" value="ECO:0007669"/>
    <property type="project" value="InterPro"/>
</dbReference>
<name>A0A367KWL9_RHIST</name>
<organism evidence="7 8">
    <name type="scientific">Rhizopus stolonifer</name>
    <name type="common">Rhizopus nigricans</name>
    <dbReference type="NCBI Taxonomy" id="4846"/>
    <lineage>
        <taxon>Eukaryota</taxon>
        <taxon>Fungi</taxon>
        <taxon>Fungi incertae sedis</taxon>
        <taxon>Mucoromycota</taxon>
        <taxon>Mucoromycotina</taxon>
        <taxon>Mucoromycetes</taxon>
        <taxon>Mucorales</taxon>
        <taxon>Mucorineae</taxon>
        <taxon>Rhizopodaceae</taxon>
        <taxon>Rhizopus</taxon>
    </lineage>
</organism>
<evidence type="ECO:0000256" key="4">
    <source>
        <dbReference type="ARBA" id="ARBA00023136"/>
    </source>
</evidence>
<dbReference type="AlphaFoldDB" id="A0A367KWL9"/>